<dbReference type="AlphaFoldDB" id="A0A9C9K084"/>
<dbReference type="EMBL" id="DRIG01000064">
    <property type="protein sequence ID" value="HEC78701.1"/>
    <property type="molecule type" value="Genomic_DNA"/>
</dbReference>
<dbReference type="InterPro" id="IPR037291">
    <property type="entry name" value="DUF4139"/>
</dbReference>
<evidence type="ECO:0000313" key="5">
    <source>
        <dbReference type="Proteomes" id="UP000885826"/>
    </source>
</evidence>
<dbReference type="Pfam" id="PF13598">
    <property type="entry name" value="DUF4139"/>
    <property type="match status" value="1"/>
</dbReference>
<accession>A0A9C9K084</accession>
<evidence type="ECO:0000259" key="3">
    <source>
        <dbReference type="Pfam" id="PF13600"/>
    </source>
</evidence>
<sequence length="514" mass="59122">MKRVEAKSKIDSVTIYSDRVMVTRIAELKLKESVEVAFLDLPGALEEQSVRIKAKDLKIGEVMVKPGYIRVPHPRVKELETRIKKLEVEDRALSDETVVQQEKEKFLNSISVNQRDILSKEIMSAKISPDSWREGLRFISEELIQTKKRIFEIEQARKELKKKLDALRAELNDVRSYIQNRKSIIFDVHPDKEKKYTIELRYILYGASWETYYELRAKPSQSTIELSYFSKISQRTGEDWNDVELNLSTAKPAYGGAAPEPYPWYIDFYQPAPQRVAKTEALREAAAEPEVYDEELVGAPETVAVESGVSIIYRLPGRHTLKSGEPERKLKIIDASFDAEFQYLIIPRQSELAYLTGKFKNNTDYLFLAGSGGTYVGDDFTGNICLPLIAPSQEETLSFGIDERVEVKRELKKSKVSKGGLVKKNTKYEFLYENKIKNFHKKEIKCKIIDFVPVPQNPEIKVEEIKFEPRPTKDKEKELGIYHWETSISPDKEYTIKVSFVVEAPLRGEVEGLM</sequence>
<comment type="caution">
    <text evidence="4">The sequence shown here is derived from an EMBL/GenBank/DDBJ whole genome shotgun (WGS) entry which is preliminary data.</text>
</comment>
<feature type="coiled-coil region" evidence="1">
    <location>
        <begin position="143"/>
        <end position="177"/>
    </location>
</feature>
<feature type="domain" description="DUF4140" evidence="3">
    <location>
        <begin position="13"/>
        <end position="107"/>
    </location>
</feature>
<dbReference type="Pfam" id="PF13600">
    <property type="entry name" value="DUF4140"/>
    <property type="match status" value="1"/>
</dbReference>
<organism evidence="4 5">
    <name type="scientific">candidate division WOR-3 bacterium</name>
    <dbReference type="NCBI Taxonomy" id="2052148"/>
    <lineage>
        <taxon>Bacteria</taxon>
        <taxon>Bacteria division WOR-3</taxon>
    </lineage>
</organism>
<dbReference type="NCBIfam" id="TIGR02231">
    <property type="entry name" value="mucoidy inhibitor MuiA family protein"/>
    <property type="match status" value="1"/>
</dbReference>
<feature type="domain" description="DUF4139" evidence="2">
    <location>
        <begin position="198"/>
        <end position="505"/>
    </location>
</feature>
<name>A0A9C9K084_UNCW3</name>
<proteinExistence type="predicted"/>
<keyword evidence="1" id="KW-0175">Coiled coil</keyword>
<dbReference type="InterPro" id="IPR011935">
    <property type="entry name" value="CHP02231"/>
</dbReference>
<evidence type="ECO:0000256" key="1">
    <source>
        <dbReference type="SAM" id="Coils"/>
    </source>
</evidence>
<dbReference type="PANTHER" id="PTHR31005">
    <property type="entry name" value="DUF4139 DOMAIN-CONTAINING PROTEIN"/>
    <property type="match status" value="1"/>
</dbReference>
<dbReference type="Proteomes" id="UP000885826">
    <property type="component" value="Unassembled WGS sequence"/>
</dbReference>
<evidence type="ECO:0000259" key="2">
    <source>
        <dbReference type="Pfam" id="PF13598"/>
    </source>
</evidence>
<dbReference type="PANTHER" id="PTHR31005:SF8">
    <property type="entry name" value="DUF4139 DOMAIN-CONTAINING PROTEIN"/>
    <property type="match status" value="1"/>
</dbReference>
<evidence type="ECO:0000313" key="4">
    <source>
        <dbReference type="EMBL" id="HEC78701.1"/>
    </source>
</evidence>
<reference evidence="4" key="1">
    <citation type="journal article" date="2020" name="mSystems">
        <title>Genome- and Community-Level Interaction Insights into Carbon Utilization and Element Cycling Functions of Hydrothermarchaeota in Hydrothermal Sediment.</title>
        <authorList>
            <person name="Zhou Z."/>
            <person name="Liu Y."/>
            <person name="Xu W."/>
            <person name="Pan J."/>
            <person name="Luo Z.H."/>
            <person name="Li M."/>
        </authorList>
    </citation>
    <scope>NUCLEOTIDE SEQUENCE</scope>
    <source>
        <strain evidence="4">HyVt-388</strain>
    </source>
</reference>
<protein>
    <submittedName>
        <fullName evidence="4">Mucoidy inhibitor MuiA family protein</fullName>
    </submittedName>
</protein>
<gene>
    <name evidence="4" type="ORF">ENI34_06115</name>
</gene>
<dbReference type="InterPro" id="IPR025554">
    <property type="entry name" value="DUF4140"/>
</dbReference>